<sequence length="300" mass="34455">MSHTMGKCPRKSRCAPYRDSHSIDDDYRPGTSKTTRVKKNKNPKEATPKIFLKLKLKLKLKLILKSPVLGAEETRVNVEGDISQPPMPNPPIAPIAKKIFDPTPLHPMEYGPHKQPETEPFPTIDFSLGEPYTESHCFLHCRHIQRSRLAHRQEQLADYYKIRRRKPVCTCKQPRPGMKETAELASLDWRQLADDEIFVIKDEATQIINKIKQTPSFMNPTKLRDSQEFSCFRTPVGRTFAARAAGDHCFEEIETFFKISFTGTKNTSLIDTPRNLKNRLLASLGLKLCEYIKHCTLLEH</sequence>
<gene>
    <name evidence="2" type="ORF">BDV96DRAFT_603553</name>
</gene>
<protein>
    <submittedName>
        <fullName evidence="2">Uncharacterized protein</fullName>
    </submittedName>
</protein>
<evidence type="ECO:0000256" key="1">
    <source>
        <dbReference type="SAM" id="MobiDB-lite"/>
    </source>
</evidence>
<reference evidence="2" key="1">
    <citation type="journal article" date="2020" name="Stud. Mycol.">
        <title>101 Dothideomycetes genomes: a test case for predicting lifestyles and emergence of pathogens.</title>
        <authorList>
            <person name="Haridas S."/>
            <person name="Albert R."/>
            <person name="Binder M."/>
            <person name="Bloem J."/>
            <person name="Labutti K."/>
            <person name="Salamov A."/>
            <person name="Andreopoulos B."/>
            <person name="Baker S."/>
            <person name="Barry K."/>
            <person name="Bills G."/>
            <person name="Bluhm B."/>
            <person name="Cannon C."/>
            <person name="Castanera R."/>
            <person name="Culley D."/>
            <person name="Daum C."/>
            <person name="Ezra D."/>
            <person name="Gonzalez J."/>
            <person name="Henrissat B."/>
            <person name="Kuo A."/>
            <person name="Liang C."/>
            <person name="Lipzen A."/>
            <person name="Lutzoni F."/>
            <person name="Magnuson J."/>
            <person name="Mondo S."/>
            <person name="Nolan M."/>
            <person name="Ohm R."/>
            <person name="Pangilinan J."/>
            <person name="Park H.-J."/>
            <person name="Ramirez L."/>
            <person name="Alfaro M."/>
            <person name="Sun H."/>
            <person name="Tritt A."/>
            <person name="Yoshinaga Y."/>
            <person name="Zwiers L.-H."/>
            <person name="Turgeon B."/>
            <person name="Goodwin S."/>
            <person name="Spatafora J."/>
            <person name="Crous P."/>
            <person name="Grigoriev I."/>
        </authorList>
    </citation>
    <scope>NUCLEOTIDE SEQUENCE</scope>
    <source>
        <strain evidence="2">CBS 627.86</strain>
    </source>
</reference>
<evidence type="ECO:0000313" key="3">
    <source>
        <dbReference type="Proteomes" id="UP000799770"/>
    </source>
</evidence>
<dbReference type="Proteomes" id="UP000799770">
    <property type="component" value="Unassembled WGS sequence"/>
</dbReference>
<feature type="region of interest" description="Disordered" evidence="1">
    <location>
        <begin position="1"/>
        <end position="44"/>
    </location>
</feature>
<organism evidence="2 3">
    <name type="scientific">Lophiotrema nucula</name>
    <dbReference type="NCBI Taxonomy" id="690887"/>
    <lineage>
        <taxon>Eukaryota</taxon>
        <taxon>Fungi</taxon>
        <taxon>Dikarya</taxon>
        <taxon>Ascomycota</taxon>
        <taxon>Pezizomycotina</taxon>
        <taxon>Dothideomycetes</taxon>
        <taxon>Pleosporomycetidae</taxon>
        <taxon>Pleosporales</taxon>
        <taxon>Lophiotremataceae</taxon>
        <taxon>Lophiotrema</taxon>
    </lineage>
</organism>
<dbReference type="AlphaFoldDB" id="A0A6A5YUY9"/>
<dbReference type="EMBL" id="ML977336">
    <property type="protein sequence ID" value="KAF2110952.1"/>
    <property type="molecule type" value="Genomic_DNA"/>
</dbReference>
<name>A0A6A5YUY9_9PLEO</name>
<keyword evidence="3" id="KW-1185">Reference proteome</keyword>
<evidence type="ECO:0000313" key="2">
    <source>
        <dbReference type="EMBL" id="KAF2110952.1"/>
    </source>
</evidence>
<feature type="compositionally biased region" description="Basic and acidic residues" evidence="1">
    <location>
        <begin position="16"/>
        <end position="28"/>
    </location>
</feature>
<accession>A0A6A5YUY9</accession>
<proteinExistence type="predicted"/>